<evidence type="ECO:0000256" key="3">
    <source>
        <dbReference type="SAM" id="SignalP"/>
    </source>
</evidence>
<dbReference type="Pfam" id="PF13424">
    <property type="entry name" value="TPR_12"/>
    <property type="match status" value="3"/>
</dbReference>
<comment type="caution">
    <text evidence="5">The sequence shown here is derived from an EMBL/GenBank/DDBJ whole genome shotgun (WGS) entry which is preliminary data.</text>
</comment>
<evidence type="ECO:0000259" key="4">
    <source>
        <dbReference type="Pfam" id="PF06580"/>
    </source>
</evidence>
<feature type="domain" description="Signal transduction histidine kinase internal region" evidence="4">
    <location>
        <begin position="430"/>
        <end position="507"/>
    </location>
</feature>
<dbReference type="AlphaFoldDB" id="A0A2N3HXK0"/>
<dbReference type="GO" id="GO:0016020">
    <property type="term" value="C:membrane"/>
    <property type="evidence" value="ECO:0007669"/>
    <property type="project" value="InterPro"/>
</dbReference>
<feature type="signal peptide" evidence="3">
    <location>
        <begin position="1"/>
        <end position="20"/>
    </location>
</feature>
<accession>A0A2N3HXK0</accession>
<dbReference type="InterPro" id="IPR050640">
    <property type="entry name" value="Bact_2-comp_sensor_kinase"/>
</dbReference>
<dbReference type="SMART" id="SM00028">
    <property type="entry name" value="TPR"/>
    <property type="match status" value="6"/>
</dbReference>
<evidence type="ECO:0000256" key="1">
    <source>
        <dbReference type="PROSITE-ProRule" id="PRU00339"/>
    </source>
</evidence>
<dbReference type="SUPFAM" id="SSF48452">
    <property type="entry name" value="TPR-like"/>
    <property type="match status" value="2"/>
</dbReference>
<keyword evidence="2" id="KW-0472">Membrane</keyword>
<dbReference type="Proteomes" id="UP000233535">
    <property type="component" value="Unassembled WGS sequence"/>
</dbReference>
<sequence>MRTILLLISFYCLFSNQLLSKNLSSNKPEAQSSLEKQITETLYKSVQLRDSSYDVSIKVGKEALKLALKLNSAPILADTYKSIGGTYLLQGVFDSSEYYYRKAIPQYALIGDSLGVGKVTANIGIVYRRSRKYNEALQQYIRALETYKSVNYVEGIGSSYLNIGGLHQTLGEFDKALAFYLNAQKIYEKLGNRKSLVNIFINLGVLQSELNNHDQALSYRLRALKLNEEVGNTQLNSTILMNIGESYQAIGQVEKALEYYNLCEEQRIQLNDQWGLSKVYLLKATTYDTLNENRKAEEYFQKSIQLSKANDISDDLLESYLYYSEFLEKTNHPRKAIDNLKKYHSINDSLISIFQNEKVKELTAKYESEQQEKELEVLTQKSQIQNLELGKKNSWIILLTVVLILGIVVIFVSLRINRLRADHKIMDLRQKVLLTQMNPHFLFNSLTSIQSFILDNKNKEANNYLSRLASLVRGILENSREEFVSIRTEIATLEDYIGLQKLRFENEIQYEFEIDKNIDQDQVLVPPMLAQPFVENALVHGMLRNNPEAKIVVQISLNKNRDMLVFQIKDNGIGIKESKKNRENKEHKSLATSIALDRVKIYNFKASKKMHFEITDLKNSDNNQSGTKVTYTIPLTICSN</sequence>
<keyword evidence="2" id="KW-0812">Transmembrane</keyword>
<keyword evidence="1" id="KW-0802">TPR repeat</keyword>
<dbReference type="InterPro" id="IPR036890">
    <property type="entry name" value="HATPase_C_sf"/>
</dbReference>
<feature type="chain" id="PRO_5014859084" description="Signal transduction histidine kinase internal region domain-containing protein" evidence="3">
    <location>
        <begin position="21"/>
        <end position="640"/>
    </location>
</feature>
<dbReference type="SUPFAM" id="SSF55874">
    <property type="entry name" value="ATPase domain of HSP90 chaperone/DNA topoisomerase II/histidine kinase"/>
    <property type="match status" value="1"/>
</dbReference>
<dbReference type="Pfam" id="PF06580">
    <property type="entry name" value="His_kinase"/>
    <property type="match status" value="1"/>
</dbReference>
<gene>
    <name evidence="5" type="ORF">BZG02_11135</name>
</gene>
<dbReference type="Gene3D" id="1.25.40.10">
    <property type="entry name" value="Tetratricopeptide repeat domain"/>
    <property type="match status" value="2"/>
</dbReference>
<feature type="repeat" description="TPR" evidence="1">
    <location>
        <begin position="197"/>
        <end position="230"/>
    </location>
</feature>
<evidence type="ECO:0000256" key="2">
    <source>
        <dbReference type="SAM" id="Phobius"/>
    </source>
</evidence>
<dbReference type="PROSITE" id="PS50005">
    <property type="entry name" value="TPR"/>
    <property type="match status" value="3"/>
</dbReference>
<dbReference type="InterPro" id="IPR019734">
    <property type="entry name" value="TPR_rpt"/>
</dbReference>
<proteinExistence type="predicted"/>
<feature type="repeat" description="TPR" evidence="1">
    <location>
        <begin position="117"/>
        <end position="150"/>
    </location>
</feature>
<organism evidence="5 6">
    <name type="scientific">Labilibaculum filiforme</name>
    <dbReference type="NCBI Taxonomy" id="1940526"/>
    <lineage>
        <taxon>Bacteria</taxon>
        <taxon>Pseudomonadati</taxon>
        <taxon>Bacteroidota</taxon>
        <taxon>Bacteroidia</taxon>
        <taxon>Marinilabiliales</taxon>
        <taxon>Marinifilaceae</taxon>
        <taxon>Labilibaculum</taxon>
    </lineage>
</organism>
<keyword evidence="3" id="KW-0732">Signal</keyword>
<evidence type="ECO:0000313" key="5">
    <source>
        <dbReference type="EMBL" id="PKQ62753.1"/>
    </source>
</evidence>
<dbReference type="PANTHER" id="PTHR34220">
    <property type="entry name" value="SENSOR HISTIDINE KINASE YPDA"/>
    <property type="match status" value="1"/>
</dbReference>
<protein>
    <recommendedName>
        <fullName evidence="4">Signal transduction histidine kinase internal region domain-containing protein</fullName>
    </recommendedName>
</protein>
<feature type="transmembrane region" description="Helical" evidence="2">
    <location>
        <begin position="395"/>
        <end position="416"/>
    </location>
</feature>
<dbReference type="InterPro" id="IPR010559">
    <property type="entry name" value="Sig_transdc_His_kin_internal"/>
</dbReference>
<keyword evidence="6" id="KW-1185">Reference proteome</keyword>
<keyword evidence="2" id="KW-1133">Transmembrane helix</keyword>
<dbReference type="EMBL" id="MVDD01000007">
    <property type="protein sequence ID" value="PKQ62753.1"/>
    <property type="molecule type" value="Genomic_DNA"/>
</dbReference>
<evidence type="ECO:0000313" key="6">
    <source>
        <dbReference type="Proteomes" id="UP000233535"/>
    </source>
</evidence>
<dbReference type="RefSeq" id="WP_101261517.1">
    <property type="nucleotide sequence ID" value="NZ_MVDD01000007.1"/>
</dbReference>
<dbReference type="Gene3D" id="3.30.565.10">
    <property type="entry name" value="Histidine kinase-like ATPase, C-terminal domain"/>
    <property type="match status" value="1"/>
</dbReference>
<dbReference type="InterPro" id="IPR011990">
    <property type="entry name" value="TPR-like_helical_dom_sf"/>
</dbReference>
<dbReference type="OrthoDB" id="9809908at2"/>
<feature type="repeat" description="TPR" evidence="1">
    <location>
        <begin position="277"/>
        <end position="310"/>
    </location>
</feature>
<reference evidence="5 6" key="1">
    <citation type="journal article" date="2017" name="Front. Microbiol.">
        <title>Labilibaculum manganireducens gen. nov., sp. nov. and Labilibaculum filiforme sp. nov., Novel Bacteroidetes Isolated from Subsurface Sediments of the Baltic Sea.</title>
        <authorList>
            <person name="Vandieken V."/>
            <person name="Marshall I.P."/>
            <person name="Niemann H."/>
            <person name="Engelen B."/>
            <person name="Cypionka H."/>
        </authorList>
    </citation>
    <scope>NUCLEOTIDE SEQUENCE [LARGE SCALE GENOMIC DNA]</scope>
    <source>
        <strain evidence="5 6">59.16B</strain>
    </source>
</reference>
<name>A0A2N3HXK0_9BACT</name>
<dbReference type="GO" id="GO:0000155">
    <property type="term" value="F:phosphorelay sensor kinase activity"/>
    <property type="evidence" value="ECO:0007669"/>
    <property type="project" value="InterPro"/>
</dbReference>
<dbReference type="PANTHER" id="PTHR34220:SF7">
    <property type="entry name" value="SENSOR HISTIDINE KINASE YPDA"/>
    <property type="match status" value="1"/>
</dbReference>